<dbReference type="InterPro" id="IPR029063">
    <property type="entry name" value="SAM-dependent_MTases_sf"/>
</dbReference>
<dbReference type="Pfam" id="PF13489">
    <property type="entry name" value="Methyltransf_23"/>
    <property type="match status" value="1"/>
</dbReference>
<evidence type="ECO:0000313" key="2">
    <source>
        <dbReference type="Proteomes" id="UP000186102"/>
    </source>
</evidence>
<proteinExistence type="predicted"/>
<dbReference type="AlphaFoldDB" id="A0A1Q8QXU9"/>
<dbReference type="SUPFAM" id="SSF53335">
    <property type="entry name" value="S-adenosyl-L-methionine-dependent methyltransferases"/>
    <property type="match status" value="1"/>
</dbReference>
<protein>
    <recommendedName>
        <fullName evidence="3">Class I SAM-dependent methyltransferase</fullName>
    </recommendedName>
</protein>
<organism evidence="1 2">
    <name type="scientific">Desulfosporosinus metallidurans</name>
    <dbReference type="NCBI Taxonomy" id="1888891"/>
    <lineage>
        <taxon>Bacteria</taxon>
        <taxon>Bacillati</taxon>
        <taxon>Bacillota</taxon>
        <taxon>Clostridia</taxon>
        <taxon>Eubacteriales</taxon>
        <taxon>Desulfitobacteriaceae</taxon>
        <taxon>Desulfosporosinus</taxon>
    </lineage>
</organism>
<keyword evidence="2" id="KW-1185">Reference proteome</keyword>
<dbReference type="OrthoDB" id="9782855at2"/>
<dbReference type="Gene3D" id="3.40.50.150">
    <property type="entry name" value="Vaccinia Virus protein VP39"/>
    <property type="match status" value="1"/>
</dbReference>
<sequence length="460" mass="52568">MDEKLSISVPESINTEDIMREIRDRLANEETQLKVSSLSTLKNFDQIRGASCEPVDNNLELLNECVRENNQNWDVNPVWPITSHRKVIGPIMVFGKRIVRKLLSWYVARPWQQQFVFNSSVTRSINELVKLITSYNSKLNDESQALDYEHLVKRVTGLEMILEDEREDKKLSNILEKTDRFEDALQGFAKEKQRLGSEVVGLNDELLFLSEKIRRLERSLKDQVIPSIGLDGEKIASFGAVEFDYFMFEQRFRGSCVEIKERQRVYLDFFKGRHEVLDIGCGRGEFLELMRENGIRATGVDSNPDMVAFARSLGADVVLGEAKTYLKEMNSGIDGIFSAQLIEHLSPAEMLDLIRVCYDKLDQGGVLVLETVNPTCLSIFAESFYMDLSHIRPVHPATLAFVLKEEGFVNIQTLYLSPFADTEKIPNLPIEGADEFNAGIERLNSRLFSYRDYAIIGVKR</sequence>
<name>A0A1Q8QXU9_9FIRM</name>
<dbReference type="EMBL" id="MLBF01000011">
    <property type="protein sequence ID" value="OLN32164.1"/>
    <property type="molecule type" value="Genomic_DNA"/>
</dbReference>
<gene>
    <name evidence="1" type="ORF">DSOL_2037</name>
</gene>
<accession>A0A1Q8QXU9</accession>
<reference evidence="1 2" key="1">
    <citation type="submission" date="2016-09" db="EMBL/GenBank/DDBJ databases">
        <title>Complete genome of Desulfosporosinus sp. OL.</title>
        <authorList>
            <person name="Mardanov A."/>
            <person name="Beletsky A."/>
            <person name="Panova A."/>
            <person name="Karnachuk O."/>
            <person name="Ravin N."/>
        </authorList>
    </citation>
    <scope>NUCLEOTIDE SEQUENCE [LARGE SCALE GENOMIC DNA]</scope>
    <source>
        <strain evidence="1 2">OL</strain>
    </source>
</reference>
<evidence type="ECO:0008006" key="3">
    <source>
        <dbReference type="Google" id="ProtNLM"/>
    </source>
</evidence>
<dbReference type="RefSeq" id="WP_075364686.1">
    <property type="nucleotide sequence ID" value="NZ_MLBF01000011.1"/>
</dbReference>
<dbReference type="STRING" id="1888891.DSOL_2037"/>
<dbReference type="Proteomes" id="UP000186102">
    <property type="component" value="Unassembled WGS sequence"/>
</dbReference>
<evidence type="ECO:0000313" key="1">
    <source>
        <dbReference type="EMBL" id="OLN32164.1"/>
    </source>
</evidence>
<dbReference type="PANTHER" id="PTHR43861">
    <property type="entry name" value="TRANS-ACONITATE 2-METHYLTRANSFERASE-RELATED"/>
    <property type="match status" value="1"/>
</dbReference>
<comment type="caution">
    <text evidence="1">The sequence shown here is derived from an EMBL/GenBank/DDBJ whole genome shotgun (WGS) entry which is preliminary data.</text>
</comment>
<dbReference type="CDD" id="cd02440">
    <property type="entry name" value="AdoMet_MTases"/>
    <property type="match status" value="1"/>
</dbReference>